<name>A0A1W6N685_9PROT</name>
<evidence type="ECO:0000256" key="3">
    <source>
        <dbReference type="ARBA" id="ARBA00023125"/>
    </source>
</evidence>
<dbReference type="CDD" id="cd08422">
    <property type="entry name" value="PBP2_CrgA_like"/>
    <property type="match status" value="1"/>
</dbReference>
<dbReference type="KEGG" id="naf:GQ61_08170"/>
<dbReference type="Pfam" id="PF03466">
    <property type="entry name" value="LysR_substrate"/>
    <property type="match status" value="1"/>
</dbReference>
<dbReference type="InterPro" id="IPR036390">
    <property type="entry name" value="WH_DNA-bd_sf"/>
</dbReference>
<dbReference type="Proteomes" id="UP000237351">
    <property type="component" value="Chromosome"/>
</dbReference>
<proteinExistence type="inferred from homology"/>
<dbReference type="AlphaFoldDB" id="A0A1W6N685"/>
<keyword evidence="3" id="KW-0238">DNA-binding</keyword>
<dbReference type="Gene3D" id="3.40.190.290">
    <property type="match status" value="1"/>
</dbReference>
<evidence type="ECO:0000313" key="7">
    <source>
        <dbReference type="Proteomes" id="UP000237351"/>
    </source>
</evidence>
<dbReference type="InterPro" id="IPR036388">
    <property type="entry name" value="WH-like_DNA-bd_sf"/>
</dbReference>
<keyword evidence="2" id="KW-0805">Transcription regulation</keyword>
<comment type="similarity">
    <text evidence="1">Belongs to the LysR transcriptional regulatory family.</text>
</comment>
<dbReference type="STRING" id="1414854.GQ61_08170"/>
<dbReference type="GO" id="GO:0043565">
    <property type="term" value="F:sequence-specific DNA binding"/>
    <property type="evidence" value="ECO:0007669"/>
    <property type="project" value="TreeGrafter"/>
</dbReference>
<dbReference type="PANTHER" id="PTHR30537">
    <property type="entry name" value="HTH-TYPE TRANSCRIPTIONAL REGULATOR"/>
    <property type="match status" value="1"/>
</dbReference>
<evidence type="ECO:0000313" key="6">
    <source>
        <dbReference type="EMBL" id="ARN85269.1"/>
    </source>
</evidence>
<dbReference type="Gene3D" id="1.10.10.10">
    <property type="entry name" value="Winged helix-like DNA-binding domain superfamily/Winged helix DNA-binding domain"/>
    <property type="match status" value="1"/>
</dbReference>
<keyword evidence="4" id="KW-0804">Transcription</keyword>
<organism evidence="6 7">
    <name type="scientific">Candidatus Nucleicultrix amoebiphila FS5</name>
    <dbReference type="NCBI Taxonomy" id="1414854"/>
    <lineage>
        <taxon>Bacteria</taxon>
        <taxon>Pseudomonadati</taxon>
        <taxon>Pseudomonadota</taxon>
        <taxon>Alphaproteobacteria</taxon>
        <taxon>Holosporales</taxon>
        <taxon>Candidatus Nucleicultricaceae</taxon>
        <taxon>Candidatus Nucleicultrix</taxon>
    </lineage>
</organism>
<dbReference type="PROSITE" id="PS50931">
    <property type="entry name" value="HTH_LYSR"/>
    <property type="match status" value="1"/>
</dbReference>
<reference evidence="6 7" key="1">
    <citation type="submission" date="2014-06" db="EMBL/GenBank/DDBJ databases">
        <title>The genome of the endonuclear symbiont Nucleicultrix amoebiphila.</title>
        <authorList>
            <person name="Schulz F."/>
            <person name="Horn M."/>
        </authorList>
    </citation>
    <scope>NUCLEOTIDE SEQUENCE [LARGE SCALE GENOMIC DNA]</scope>
    <source>
        <strain evidence="6 7">FS5</strain>
    </source>
</reference>
<sequence>MNWDRLRIFYWVAKFGSFSRAAKALKTSQPALSHQISHLEDELENDLFVRVSQGIKLTQKGEELFFSIRDVFLEIDTAIQRVKEDESETEGTLRISASQGFISNYLSPKIPLFIEKYPKLRLSIAASDFDLDPANGDLDVVIRPKLKGRADLIQHPIMTMHLRLYASRDYIQKYGLPQKISDLNKHRLIAHGEFQSHPYADLDWHLKVGMPEGESRKPFLTLNGPIGRTQLAEDGVGIILIPNKHPAIRNSKLVNILPKERGPKIDLFCIYPKRLKKLKKIVAFSQFIQEVYQ</sequence>
<dbReference type="GO" id="GO:0006351">
    <property type="term" value="P:DNA-templated transcription"/>
    <property type="evidence" value="ECO:0007669"/>
    <property type="project" value="TreeGrafter"/>
</dbReference>
<feature type="domain" description="HTH lysR-type" evidence="5">
    <location>
        <begin position="1"/>
        <end position="58"/>
    </location>
</feature>
<dbReference type="InterPro" id="IPR005119">
    <property type="entry name" value="LysR_subst-bd"/>
</dbReference>
<dbReference type="RefSeq" id="WP_198157324.1">
    <property type="nucleotide sequence ID" value="NZ_CP008743.1"/>
</dbReference>
<accession>A0A1W6N685</accession>
<dbReference type="FunFam" id="1.10.10.10:FF:000001">
    <property type="entry name" value="LysR family transcriptional regulator"/>
    <property type="match status" value="1"/>
</dbReference>
<evidence type="ECO:0000259" key="5">
    <source>
        <dbReference type="PROSITE" id="PS50931"/>
    </source>
</evidence>
<evidence type="ECO:0000256" key="1">
    <source>
        <dbReference type="ARBA" id="ARBA00009437"/>
    </source>
</evidence>
<protein>
    <recommendedName>
        <fullName evidence="5">HTH lysR-type domain-containing protein</fullName>
    </recommendedName>
</protein>
<dbReference type="EMBL" id="CP008743">
    <property type="protein sequence ID" value="ARN85269.1"/>
    <property type="molecule type" value="Genomic_DNA"/>
</dbReference>
<dbReference type="InterPro" id="IPR000847">
    <property type="entry name" value="LysR_HTH_N"/>
</dbReference>
<dbReference type="SUPFAM" id="SSF46785">
    <property type="entry name" value="Winged helix' DNA-binding domain"/>
    <property type="match status" value="1"/>
</dbReference>
<dbReference type="InterPro" id="IPR058163">
    <property type="entry name" value="LysR-type_TF_proteobact-type"/>
</dbReference>
<keyword evidence="7" id="KW-1185">Reference proteome</keyword>
<dbReference type="SUPFAM" id="SSF53850">
    <property type="entry name" value="Periplasmic binding protein-like II"/>
    <property type="match status" value="1"/>
</dbReference>
<gene>
    <name evidence="6" type="ORF">GQ61_08170</name>
</gene>
<dbReference type="GO" id="GO:0003700">
    <property type="term" value="F:DNA-binding transcription factor activity"/>
    <property type="evidence" value="ECO:0007669"/>
    <property type="project" value="InterPro"/>
</dbReference>
<dbReference type="Pfam" id="PF00126">
    <property type="entry name" value="HTH_1"/>
    <property type="match status" value="1"/>
</dbReference>
<evidence type="ECO:0000256" key="2">
    <source>
        <dbReference type="ARBA" id="ARBA00023015"/>
    </source>
</evidence>
<dbReference type="PANTHER" id="PTHR30537:SF20">
    <property type="entry name" value="TRANSCRIPTIONAL REGULATORY PROTEIN"/>
    <property type="match status" value="1"/>
</dbReference>
<dbReference type="PRINTS" id="PR00039">
    <property type="entry name" value="HTHLYSR"/>
</dbReference>
<evidence type="ECO:0000256" key="4">
    <source>
        <dbReference type="ARBA" id="ARBA00023163"/>
    </source>
</evidence>